<dbReference type="Proteomes" id="UP000260835">
    <property type="component" value="Unassembled WGS sequence"/>
</dbReference>
<accession>A0A3E4QKK6</accession>
<evidence type="ECO:0000313" key="2">
    <source>
        <dbReference type="Proteomes" id="UP000260835"/>
    </source>
</evidence>
<reference evidence="1 2" key="1">
    <citation type="submission" date="2018-08" db="EMBL/GenBank/DDBJ databases">
        <title>A genome reference for cultivated species of the human gut microbiota.</title>
        <authorList>
            <person name="Zou Y."/>
            <person name="Xue W."/>
            <person name="Luo G."/>
        </authorList>
    </citation>
    <scope>NUCLEOTIDE SEQUENCE [LARGE SCALE GENOMIC DNA]</scope>
    <source>
        <strain evidence="1 2">TF09-12</strain>
    </source>
</reference>
<proteinExistence type="predicted"/>
<comment type="caution">
    <text evidence="1">The sequence shown here is derived from an EMBL/GenBank/DDBJ whole genome shotgun (WGS) entry which is preliminary data.</text>
</comment>
<dbReference type="AlphaFoldDB" id="A0A3E4QKK6"/>
<name>A0A3E4QKK6_9BACT</name>
<protein>
    <submittedName>
        <fullName evidence="1">Uncharacterized protein</fullName>
    </submittedName>
</protein>
<evidence type="ECO:0000313" key="1">
    <source>
        <dbReference type="EMBL" id="RGK99445.1"/>
    </source>
</evidence>
<sequence>MLQKQLNEREMYHSNNMNMKKEIKKAILDVLMASIDKGNYGMLSTREASYQSYKILATEKVQIKGNNIMQDGKLVGVIKRRYSSRKVQLMYKELKPCIVWS</sequence>
<dbReference type="EMBL" id="QSRD01000043">
    <property type="protein sequence ID" value="RGK99445.1"/>
    <property type="molecule type" value="Genomic_DNA"/>
</dbReference>
<gene>
    <name evidence="1" type="ORF">DXC89_06760</name>
</gene>
<organism evidence="1 2">
    <name type="scientific">Prevotella disiens</name>
    <dbReference type="NCBI Taxonomy" id="28130"/>
    <lineage>
        <taxon>Bacteria</taxon>
        <taxon>Pseudomonadati</taxon>
        <taxon>Bacteroidota</taxon>
        <taxon>Bacteroidia</taxon>
        <taxon>Bacteroidales</taxon>
        <taxon>Prevotellaceae</taxon>
        <taxon>Prevotella</taxon>
    </lineage>
</organism>